<evidence type="ECO:0000313" key="1">
    <source>
        <dbReference type="EMBL" id="KMQ70199.1"/>
    </source>
</evidence>
<dbReference type="PATRIC" id="fig|1304281.5.peg.2937"/>
<organism evidence="1 2">
    <name type="scientific">Chryseobacterium koreense CCUG 49689</name>
    <dbReference type="NCBI Taxonomy" id="1304281"/>
    <lineage>
        <taxon>Bacteria</taxon>
        <taxon>Pseudomonadati</taxon>
        <taxon>Bacteroidota</taxon>
        <taxon>Flavobacteriia</taxon>
        <taxon>Flavobacteriales</taxon>
        <taxon>Weeksellaceae</taxon>
        <taxon>Chryseobacterium group</taxon>
        <taxon>Chryseobacterium</taxon>
    </lineage>
</organism>
<name>A0A0J7IWM6_9FLAO</name>
<dbReference type="OrthoDB" id="9786191at2"/>
<dbReference type="GO" id="GO:0020037">
    <property type="term" value="F:heme binding"/>
    <property type="evidence" value="ECO:0007669"/>
    <property type="project" value="InterPro"/>
</dbReference>
<proteinExistence type="predicted"/>
<dbReference type="STRING" id="1304281.ACM44_13595"/>
<accession>A0A0J7IWM6</accession>
<evidence type="ECO:0000313" key="2">
    <source>
        <dbReference type="Proteomes" id="UP000035900"/>
    </source>
</evidence>
<dbReference type="RefSeq" id="WP_048500598.1">
    <property type="nucleotide sequence ID" value="NZ_LFNG01000026.1"/>
</dbReference>
<dbReference type="PROSITE" id="PS51257">
    <property type="entry name" value="PROKAR_LIPOPROTEIN"/>
    <property type="match status" value="1"/>
</dbReference>
<protein>
    <recommendedName>
        <fullName evidence="3">Cytochrome c domain-containing protein</fullName>
    </recommendedName>
</protein>
<dbReference type="GO" id="GO:0009055">
    <property type="term" value="F:electron transfer activity"/>
    <property type="evidence" value="ECO:0007669"/>
    <property type="project" value="InterPro"/>
</dbReference>
<dbReference type="AlphaFoldDB" id="A0A0J7IWM6"/>
<dbReference type="SUPFAM" id="SSF46626">
    <property type="entry name" value="Cytochrome c"/>
    <property type="match status" value="1"/>
</dbReference>
<gene>
    <name evidence="1" type="ORF">ACM44_13595</name>
</gene>
<dbReference type="EMBL" id="LFNG01000026">
    <property type="protein sequence ID" value="KMQ70199.1"/>
    <property type="molecule type" value="Genomic_DNA"/>
</dbReference>
<dbReference type="Proteomes" id="UP000035900">
    <property type="component" value="Unassembled WGS sequence"/>
</dbReference>
<evidence type="ECO:0008006" key="3">
    <source>
        <dbReference type="Google" id="ProtNLM"/>
    </source>
</evidence>
<reference evidence="1 2" key="1">
    <citation type="journal article" date="2004" name="Int. J. Syst. Evol. Microbiol.">
        <title>Kaistella koreensis gen. nov., sp. nov., a novel member of the Chryseobacterium-Bergeyella-Riemerella branch.</title>
        <authorList>
            <person name="Kim M.K."/>
            <person name="Im W.T."/>
            <person name="Shin Y.K."/>
            <person name="Lim J.H."/>
            <person name="Kim S.H."/>
            <person name="Lee B.C."/>
            <person name="Park M.Y."/>
            <person name="Lee K.Y."/>
            <person name="Lee S.T."/>
        </authorList>
    </citation>
    <scope>NUCLEOTIDE SEQUENCE [LARGE SCALE GENOMIC DNA]</scope>
    <source>
        <strain evidence="1 2">CCUG 49689</strain>
    </source>
</reference>
<comment type="caution">
    <text evidence="1">The sequence shown here is derived from an EMBL/GenBank/DDBJ whole genome shotgun (WGS) entry which is preliminary data.</text>
</comment>
<sequence length="118" mass="12987">MENAVKIIFVIILFSVTSCDTRTFDEISPKVVIPAEVTYNQNVKPLIDNNCVTCHSAVGAANFYPLTDYSLVKNAIDHILDRVQRPAGDPGKMPQGGSLSTTNIDILKKWKADGLHEQ</sequence>
<dbReference type="InterPro" id="IPR036909">
    <property type="entry name" value="Cyt_c-like_dom_sf"/>
</dbReference>
<keyword evidence="2" id="KW-1185">Reference proteome</keyword>